<sequence length="158" mass="17727">MPRNLATQDVFDCQCSAEYGNDLSPVERPPLYSSIYTTVSHRSSVLLLSVSCLGCALGMTKLEMTNGPIARATPLRRHFELWSCRMTPEELSISLVFRCRIQPNWASWHPRVQALEELLGESLTNARPKQSTFAASQTGAWCDDANSRHTEKALSRVR</sequence>
<evidence type="ECO:0000313" key="2">
    <source>
        <dbReference type="Proteomes" id="UP001610432"/>
    </source>
</evidence>
<organism evidence="1 2">
    <name type="scientific">Aspergillus lucknowensis</name>
    <dbReference type="NCBI Taxonomy" id="176173"/>
    <lineage>
        <taxon>Eukaryota</taxon>
        <taxon>Fungi</taxon>
        <taxon>Dikarya</taxon>
        <taxon>Ascomycota</taxon>
        <taxon>Pezizomycotina</taxon>
        <taxon>Eurotiomycetes</taxon>
        <taxon>Eurotiomycetidae</taxon>
        <taxon>Eurotiales</taxon>
        <taxon>Aspergillaceae</taxon>
        <taxon>Aspergillus</taxon>
        <taxon>Aspergillus subgen. Nidulantes</taxon>
    </lineage>
</organism>
<comment type="caution">
    <text evidence="1">The sequence shown here is derived from an EMBL/GenBank/DDBJ whole genome shotgun (WGS) entry which is preliminary data.</text>
</comment>
<name>A0ABR4LZ51_9EURO</name>
<gene>
    <name evidence="1" type="ORF">BJX67DRAFT_321764</name>
</gene>
<proteinExistence type="predicted"/>
<dbReference type="RefSeq" id="XP_070888790.1">
    <property type="nucleotide sequence ID" value="XM_071027349.1"/>
</dbReference>
<dbReference type="GeneID" id="98142421"/>
<keyword evidence="2" id="KW-1185">Reference proteome</keyword>
<dbReference type="EMBL" id="JBFXLQ010000008">
    <property type="protein sequence ID" value="KAL2869811.1"/>
    <property type="molecule type" value="Genomic_DNA"/>
</dbReference>
<reference evidence="1 2" key="1">
    <citation type="submission" date="2024-07" db="EMBL/GenBank/DDBJ databases">
        <title>Section-level genome sequencing and comparative genomics of Aspergillus sections Usti and Cavernicolus.</title>
        <authorList>
            <consortium name="Lawrence Berkeley National Laboratory"/>
            <person name="Nybo J.L."/>
            <person name="Vesth T.C."/>
            <person name="Theobald S."/>
            <person name="Frisvad J.C."/>
            <person name="Larsen T.O."/>
            <person name="Kjaerboelling I."/>
            <person name="Rothschild-Mancinelli K."/>
            <person name="Lyhne E.K."/>
            <person name="Kogle M.E."/>
            <person name="Barry K."/>
            <person name="Clum A."/>
            <person name="Na H."/>
            <person name="Ledsgaard L."/>
            <person name="Lin J."/>
            <person name="Lipzen A."/>
            <person name="Kuo A."/>
            <person name="Riley R."/>
            <person name="Mondo S."/>
            <person name="Labutti K."/>
            <person name="Haridas S."/>
            <person name="Pangalinan J."/>
            <person name="Salamov A.A."/>
            <person name="Simmons B.A."/>
            <person name="Magnuson J.K."/>
            <person name="Chen J."/>
            <person name="Drula E."/>
            <person name="Henrissat B."/>
            <person name="Wiebenga A."/>
            <person name="Lubbers R.J."/>
            <person name="Gomes A.C."/>
            <person name="Macurrencykelacurrency M.R."/>
            <person name="Stajich J."/>
            <person name="Grigoriev I.V."/>
            <person name="Mortensen U.H."/>
            <person name="De Vries R.P."/>
            <person name="Baker S.E."/>
            <person name="Andersen M.R."/>
        </authorList>
    </citation>
    <scope>NUCLEOTIDE SEQUENCE [LARGE SCALE GENOMIC DNA]</scope>
    <source>
        <strain evidence="1 2">CBS 449.75</strain>
    </source>
</reference>
<accession>A0ABR4LZ51</accession>
<evidence type="ECO:0000313" key="1">
    <source>
        <dbReference type="EMBL" id="KAL2869811.1"/>
    </source>
</evidence>
<protein>
    <submittedName>
        <fullName evidence="1">Uncharacterized protein</fullName>
    </submittedName>
</protein>
<dbReference type="Proteomes" id="UP001610432">
    <property type="component" value="Unassembled WGS sequence"/>
</dbReference>